<dbReference type="FunFam" id="1.10.10.10:FF:000001">
    <property type="entry name" value="LysR family transcriptional regulator"/>
    <property type="match status" value="1"/>
</dbReference>
<reference evidence="7 8" key="1">
    <citation type="submission" date="2018-09" db="EMBL/GenBank/DDBJ databases">
        <title>Phylogeny of the Shewanellaceae, and recommendation for two new genera, Pseudoshewanella and Parashewanella.</title>
        <authorList>
            <person name="Wang G."/>
        </authorList>
    </citation>
    <scope>NUCLEOTIDE SEQUENCE [LARGE SCALE GENOMIC DNA]</scope>
    <source>
        <strain evidence="7 8">C51</strain>
    </source>
</reference>
<evidence type="ECO:0000256" key="5">
    <source>
        <dbReference type="SAM" id="Phobius"/>
    </source>
</evidence>
<feature type="transmembrane region" description="Helical" evidence="5">
    <location>
        <begin position="21"/>
        <end position="43"/>
    </location>
</feature>
<dbReference type="Proteomes" id="UP000281474">
    <property type="component" value="Unassembled WGS sequence"/>
</dbReference>
<keyword evidence="5" id="KW-0472">Membrane</keyword>
<dbReference type="AlphaFoldDB" id="A0A3L8PRA1"/>
<dbReference type="PANTHER" id="PTHR30126:SF21">
    <property type="entry name" value="TRANSCRIPTIONAL REGULATOR-RELATED"/>
    <property type="match status" value="1"/>
</dbReference>
<feature type="domain" description="HTH lysR-type" evidence="6">
    <location>
        <begin position="62"/>
        <end position="119"/>
    </location>
</feature>
<evidence type="ECO:0000313" key="7">
    <source>
        <dbReference type="EMBL" id="RLV57885.1"/>
    </source>
</evidence>
<organism evidence="7 8">
    <name type="scientific">Parashewanella curva</name>
    <dbReference type="NCBI Taxonomy" id="2338552"/>
    <lineage>
        <taxon>Bacteria</taxon>
        <taxon>Pseudomonadati</taxon>
        <taxon>Pseudomonadota</taxon>
        <taxon>Gammaproteobacteria</taxon>
        <taxon>Alteromonadales</taxon>
        <taxon>Shewanellaceae</taxon>
        <taxon>Parashewanella</taxon>
    </lineage>
</organism>
<comment type="caution">
    <text evidence="7">The sequence shown here is derived from an EMBL/GenBank/DDBJ whole genome shotgun (WGS) entry which is preliminary data.</text>
</comment>
<evidence type="ECO:0000259" key="6">
    <source>
        <dbReference type="PROSITE" id="PS50931"/>
    </source>
</evidence>
<dbReference type="InterPro" id="IPR036390">
    <property type="entry name" value="WH_DNA-bd_sf"/>
</dbReference>
<accession>A0A3L8PRA1</accession>
<evidence type="ECO:0000256" key="1">
    <source>
        <dbReference type="ARBA" id="ARBA00009437"/>
    </source>
</evidence>
<name>A0A3L8PRA1_9GAMM</name>
<evidence type="ECO:0000256" key="2">
    <source>
        <dbReference type="ARBA" id="ARBA00023015"/>
    </source>
</evidence>
<dbReference type="PROSITE" id="PS50931">
    <property type="entry name" value="HTH_LYSR"/>
    <property type="match status" value="1"/>
</dbReference>
<dbReference type="EMBL" id="QZEI01000123">
    <property type="protein sequence ID" value="RLV57885.1"/>
    <property type="molecule type" value="Genomic_DNA"/>
</dbReference>
<dbReference type="PANTHER" id="PTHR30126">
    <property type="entry name" value="HTH-TYPE TRANSCRIPTIONAL REGULATOR"/>
    <property type="match status" value="1"/>
</dbReference>
<keyword evidence="5" id="KW-1133">Transmembrane helix</keyword>
<keyword evidence="5" id="KW-0812">Transmembrane</keyword>
<keyword evidence="2" id="KW-0805">Transcription regulation</keyword>
<dbReference type="Pfam" id="PF03466">
    <property type="entry name" value="LysR_substrate"/>
    <property type="match status" value="1"/>
</dbReference>
<evidence type="ECO:0000313" key="8">
    <source>
        <dbReference type="Proteomes" id="UP000281474"/>
    </source>
</evidence>
<dbReference type="InterPro" id="IPR005119">
    <property type="entry name" value="LysR_subst-bd"/>
</dbReference>
<dbReference type="SUPFAM" id="SSF53850">
    <property type="entry name" value="Periplasmic binding protein-like II"/>
    <property type="match status" value="1"/>
</dbReference>
<dbReference type="PRINTS" id="PR00039">
    <property type="entry name" value="HTHLYSR"/>
</dbReference>
<dbReference type="Gene3D" id="1.10.10.10">
    <property type="entry name" value="Winged helix-like DNA-binding domain superfamily/Winged helix DNA-binding domain"/>
    <property type="match status" value="1"/>
</dbReference>
<comment type="similarity">
    <text evidence="1">Belongs to the LysR transcriptional regulatory family.</text>
</comment>
<keyword evidence="4" id="KW-0804">Transcription</keyword>
<evidence type="ECO:0000256" key="4">
    <source>
        <dbReference type="ARBA" id="ARBA00023163"/>
    </source>
</evidence>
<proteinExistence type="inferred from homology"/>
<dbReference type="Pfam" id="PF00126">
    <property type="entry name" value="HTH_1"/>
    <property type="match status" value="1"/>
</dbReference>
<dbReference type="GO" id="GO:0000976">
    <property type="term" value="F:transcription cis-regulatory region binding"/>
    <property type="evidence" value="ECO:0007669"/>
    <property type="project" value="TreeGrafter"/>
</dbReference>
<dbReference type="GO" id="GO:0003700">
    <property type="term" value="F:DNA-binding transcription factor activity"/>
    <property type="evidence" value="ECO:0007669"/>
    <property type="project" value="InterPro"/>
</dbReference>
<keyword evidence="8" id="KW-1185">Reference proteome</keyword>
<dbReference type="InterPro" id="IPR000847">
    <property type="entry name" value="LysR_HTH_N"/>
</dbReference>
<sequence length="349" mass="39978">MWKILLTIKTTFARKRLRFPFFHRNFFLLIDTAAIIVSLSRLVKLRFLLIFDKLFLLRANEMNSDLLRTFLEVARTRHFGHAAENLFLTQSAVSSRIKQLEDIMATPLFIRQRNNILLTHAGEKLLPHAENLLTSWQLAIQDVGVPTKRSMQLAIGGTSNLWDTFLRSILPELARNFEDLYIRSEINQPQHLIRSLLGGRLDMAAMLDAPNNVEFEVSQIGKIELIMVSNTRNATLEDVPQLGHVFVDWGTRCNLQQARLFDEPVAPILHTAQSHIALEFILNHQGAAYLPSVMVESYLLENKLVEVVGATKILQDVHLIVNLDNERSIALEPILRFLKNKNAIEQYNQ</sequence>
<protein>
    <submittedName>
        <fullName evidence="7">LysR family transcriptional regulator</fullName>
    </submittedName>
</protein>
<dbReference type="OrthoDB" id="9786526at2"/>
<dbReference type="SUPFAM" id="SSF46785">
    <property type="entry name" value="Winged helix' DNA-binding domain"/>
    <property type="match status" value="1"/>
</dbReference>
<gene>
    <name evidence="7" type="ORF">D5018_20170</name>
</gene>
<keyword evidence="3" id="KW-0238">DNA-binding</keyword>
<dbReference type="InterPro" id="IPR036388">
    <property type="entry name" value="WH-like_DNA-bd_sf"/>
</dbReference>
<evidence type="ECO:0000256" key="3">
    <source>
        <dbReference type="ARBA" id="ARBA00023125"/>
    </source>
</evidence>